<evidence type="ECO:0000256" key="1">
    <source>
        <dbReference type="ARBA" id="ARBA00007118"/>
    </source>
</evidence>
<comment type="similarity">
    <text evidence="1">Belongs to the nitroreductase family.</text>
</comment>
<dbReference type="RefSeq" id="WP_312645774.1">
    <property type="nucleotide sequence ID" value="NZ_CP116967.1"/>
</dbReference>
<evidence type="ECO:0000259" key="3">
    <source>
        <dbReference type="Pfam" id="PF00881"/>
    </source>
</evidence>
<organism evidence="4 5">
    <name type="scientific">Candidatus Nitrospira allomarina</name>
    <dbReference type="NCBI Taxonomy" id="3020900"/>
    <lineage>
        <taxon>Bacteria</taxon>
        <taxon>Pseudomonadati</taxon>
        <taxon>Nitrospirota</taxon>
        <taxon>Nitrospiria</taxon>
        <taxon>Nitrospirales</taxon>
        <taxon>Nitrospiraceae</taxon>
        <taxon>Nitrospira</taxon>
    </lineage>
</organism>
<dbReference type="CDD" id="cd02138">
    <property type="entry name" value="TdsD-like"/>
    <property type="match status" value="1"/>
</dbReference>
<dbReference type="PANTHER" id="PTHR43673">
    <property type="entry name" value="NAD(P)H NITROREDUCTASE YDGI-RELATED"/>
    <property type="match status" value="1"/>
</dbReference>
<dbReference type="SUPFAM" id="SSF55469">
    <property type="entry name" value="FMN-dependent nitroreductase-like"/>
    <property type="match status" value="1"/>
</dbReference>
<evidence type="ECO:0000313" key="4">
    <source>
        <dbReference type="EMBL" id="WNM59095.1"/>
    </source>
</evidence>
<accession>A0AA96GF62</accession>
<proteinExistence type="inferred from homology"/>
<dbReference type="KEGG" id="nall:PP769_04840"/>
<gene>
    <name evidence="4" type="ORF">PP769_04840</name>
</gene>
<name>A0AA96GF62_9BACT</name>
<sequence length="199" mass="22665">MEKPADVQFHIHDLLRRRWSPRAFADQPVEREKIQSLLEAARWASSCFNEQPWVFILATSEHPENHQKLLSCLVEGNQIWAKRAPLLLLTVAKLHFDHNGQVNRHAYHDVGLAVGNLVMQATAMDLVVHQMAGILPHTIRERYAFPAGHEAVTGIAIGYQGDASTLPVPLRERELAPRSRKSLREFVFSETWGRNPEEL</sequence>
<dbReference type="GO" id="GO:0016491">
    <property type="term" value="F:oxidoreductase activity"/>
    <property type="evidence" value="ECO:0007669"/>
    <property type="project" value="UniProtKB-KW"/>
</dbReference>
<reference evidence="4 5" key="1">
    <citation type="submission" date="2023-01" db="EMBL/GenBank/DDBJ databases">
        <title>Cultivation and genomic characterization of new, ubiquitous marine nitrite-oxidizing bacteria from the Nitrospirales.</title>
        <authorList>
            <person name="Mueller A.J."/>
            <person name="Daebeler A."/>
            <person name="Herbold C.W."/>
            <person name="Kirkegaard R.H."/>
            <person name="Daims H."/>
        </authorList>
    </citation>
    <scope>NUCLEOTIDE SEQUENCE [LARGE SCALE GENOMIC DNA]</scope>
    <source>
        <strain evidence="4 5">VA</strain>
    </source>
</reference>
<dbReference type="PANTHER" id="PTHR43673:SF10">
    <property type="entry name" value="NADH DEHYDROGENASE_NAD(P)H NITROREDUCTASE XCC3605-RELATED"/>
    <property type="match status" value="1"/>
</dbReference>
<dbReference type="Pfam" id="PF00881">
    <property type="entry name" value="Nitroreductase"/>
    <property type="match status" value="1"/>
</dbReference>
<feature type="domain" description="Nitroreductase" evidence="3">
    <location>
        <begin position="15"/>
        <end position="159"/>
    </location>
</feature>
<keyword evidence="5" id="KW-1185">Reference proteome</keyword>
<dbReference type="Gene3D" id="3.40.109.10">
    <property type="entry name" value="NADH Oxidase"/>
    <property type="match status" value="1"/>
</dbReference>
<protein>
    <submittedName>
        <fullName evidence="4">Nitroreductase family protein</fullName>
    </submittedName>
</protein>
<evidence type="ECO:0000256" key="2">
    <source>
        <dbReference type="ARBA" id="ARBA00023002"/>
    </source>
</evidence>
<dbReference type="AlphaFoldDB" id="A0AA96GF62"/>
<evidence type="ECO:0000313" key="5">
    <source>
        <dbReference type="Proteomes" id="UP001302719"/>
    </source>
</evidence>
<dbReference type="InterPro" id="IPR029479">
    <property type="entry name" value="Nitroreductase"/>
</dbReference>
<dbReference type="Proteomes" id="UP001302719">
    <property type="component" value="Chromosome"/>
</dbReference>
<keyword evidence="2" id="KW-0560">Oxidoreductase</keyword>
<dbReference type="InterPro" id="IPR000415">
    <property type="entry name" value="Nitroreductase-like"/>
</dbReference>
<dbReference type="EMBL" id="CP116967">
    <property type="protein sequence ID" value="WNM59095.1"/>
    <property type="molecule type" value="Genomic_DNA"/>
</dbReference>